<dbReference type="STRING" id="8496.A0A151P1H9"/>
<dbReference type="AlphaFoldDB" id="A0A151P1H9"/>
<dbReference type="GO" id="GO:0007155">
    <property type="term" value="P:cell adhesion"/>
    <property type="evidence" value="ECO:0007669"/>
    <property type="project" value="UniProtKB-KW"/>
</dbReference>
<dbReference type="CDD" id="cd05712">
    <property type="entry name" value="IgV_CD33"/>
    <property type="match status" value="1"/>
</dbReference>
<sequence length="663" mass="73503">MTLTMALSLLWVLLEGVAGGHWGAWMPLHISAFEGTCVAVPCRFDFPEELRPATVHGLWYYNSPYPKNYPPVVFKSRTSIVHESFQGRTRLLGDLQTHNCSLLITRLSPELAGKYYFRADLGGYNQYTYSDHSNLEIVNKPTIMVPPVVVEGAEVELRCLVPDNCPEMRPVVTWQGHEELAEQTVQARLEETDGNWTQMSGVRFLPSRRDHGRTLACRVTYTNTTFEFEDRATLDVKYEPHIVEMTDSLEATEGASVVLACTADASPVALLTWAQGAAVLAEEPGTHLELQLYNVTPAHDGIYTCVAENVHGRANRSLGLTVFYAPRPPVINASGVAVEGEPVTIACSTESNPEPILSLLKERRVLATAVYERQLALDLPSVTHEDDGEYWCVAENQYGQQATAFNLTVEFTPIILPESRCTAGRDTVQCICAVKANPEAAVTFELPTRNVSLNESAREVAQTERAGYALTSILTLRGELDSQLYVLCAARNAHGARRRQLHFHHANSLMWAKVGPVGAVVAFAILIAIVCYISQTRKKKSVNESSSFVQTENPPVVYSGDLRPSLHKSEFGWHPASDKRLLSKREGSLDLDVDYANIDFAKLSTKDSYTLTEELAEYAEIRVKSLNWPSTVDSSAYEIEYKIGWMKGIIRSGISPNTGLCRD</sequence>
<dbReference type="InterPro" id="IPR051036">
    <property type="entry name" value="SIGLEC"/>
</dbReference>
<evidence type="ECO:0000313" key="13">
    <source>
        <dbReference type="Proteomes" id="UP000050525"/>
    </source>
</evidence>
<reference evidence="12 13" key="1">
    <citation type="journal article" date="2012" name="Genome Biol.">
        <title>Sequencing three crocodilian genomes to illuminate the evolution of archosaurs and amniotes.</title>
        <authorList>
            <person name="St John J.A."/>
            <person name="Braun E.L."/>
            <person name="Isberg S.R."/>
            <person name="Miles L.G."/>
            <person name="Chong A.Y."/>
            <person name="Gongora J."/>
            <person name="Dalzell P."/>
            <person name="Moran C."/>
            <person name="Bed'hom B."/>
            <person name="Abzhanov A."/>
            <person name="Burgess S.C."/>
            <person name="Cooksey A.M."/>
            <person name="Castoe T.A."/>
            <person name="Crawford N.G."/>
            <person name="Densmore L.D."/>
            <person name="Drew J.C."/>
            <person name="Edwards S.V."/>
            <person name="Faircloth B.C."/>
            <person name="Fujita M.K."/>
            <person name="Greenwold M.J."/>
            <person name="Hoffmann F.G."/>
            <person name="Howard J.M."/>
            <person name="Iguchi T."/>
            <person name="Janes D.E."/>
            <person name="Khan S.Y."/>
            <person name="Kohno S."/>
            <person name="de Koning A.J."/>
            <person name="Lance S.L."/>
            <person name="McCarthy F.M."/>
            <person name="McCormack J.E."/>
            <person name="Merchant M.E."/>
            <person name="Peterson D.G."/>
            <person name="Pollock D.D."/>
            <person name="Pourmand N."/>
            <person name="Raney B.J."/>
            <person name="Roessler K.A."/>
            <person name="Sanford J.R."/>
            <person name="Sawyer R.H."/>
            <person name="Schmidt C.J."/>
            <person name="Triplett E.W."/>
            <person name="Tuberville T.D."/>
            <person name="Venegas-Anaya M."/>
            <person name="Howard J.T."/>
            <person name="Jarvis E.D."/>
            <person name="Guillette L.J.Jr."/>
            <person name="Glenn T.C."/>
            <person name="Green R.E."/>
            <person name="Ray D.A."/>
        </authorList>
    </citation>
    <scope>NUCLEOTIDE SEQUENCE [LARGE SCALE GENOMIC DNA]</scope>
    <source>
        <strain evidence="12">KSC_2009_1</strain>
    </source>
</reference>
<protein>
    <submittedName>
        <fullName evidence="12">Myelin-associated glycoprotein</fullName>
    </submittedName>
</protein>
<keyword evidence="13" id="KW-1185">Reference proteome</keyword>
<evidence type="ECO:0000256" key="9">
    <source>
        <dbReference type="SAM" id="Phobius"/>
    </source>
</evidence>
<keyword evidence="4" id="KW-0130">Cell adhesion</keyword>
<dbReference type="InterPro" id="IPR003598">
    <property type="entry name" value="Ig_sub2"/>
</dbReference>
<dbReference type="eggNOG" id="KOG4475">
    <property type="taxonomic scope" value="Eukaryota"/>
</dbReference>
<evidence type="ECO:0000256" key="6">
    <source>
        <dbReference type="ARBA" id="ARBA00023136"/>
    </source>
</evidence>
<evidence type="ECO:0000259" key="11">
    <source>
        <dbReference type="PROSITE" id="PS50835"/>
    </source>
</evidence>
<keyword evidence="2 9" id="KW-0812">Transmembrane</keyword>
<evidence type="ECO:0000256" key="4">
    <source>
        <dbReference type="ARBA" id="ARBA00022889"/>
    </source>
</evidence>
<feature type="chain" id="PRO_5007586576" evidence="10">
    <location>
        <begin position="20"/>
        <end position="663"/>
    </location>
</feature>
<dbReference type="Proteomes" id="UP000050525">
    <property type="component" value="Unassembled WGS sequence"/>
</dbReference>
<dbReference type="PANTHER" id="PTHR12035:SF107">
    <property type="entry name" value="MYELIN-ASSOCIATED GLYCOPROTEIN"/>
    <property type="match status" value="1"/>
</dbReference>
<feature type="signal peptide" evidence="10">
    <location>
        <begin position="1"/>
        <end position="19"/>
    </location>
</feature>
<dbReference type="GO" id="GO:0033691">
    <property type="term" value="F:sialic acid binding"/>
    <property type="evidence" value="ECO:0007669"/>
    <property type="project" value="TreeGrafter"/>
</dbReference>
<dbReference type="GO" id="GO:0030246">
    <property type="term" value="F:carbohydrate binding"/>
    <property type="evidence" value="ECO:0007669"/>
    <property type="project" value="UniProtKB-KW"/>
</dbReference>
<evidence type="ECO:0000256" key="1">
    <source>
        <dbReference type="ARBA" id="ARBA00004479"/>
    </source>
</evidence>
<evidence type="ECO:0000256" key="2">
    <source>
        <dbReference type="ARBA" id="ARBA00022692"/>
    </source>
</evidence>
<dbReference type="InterPro" id="IPR013783">
    <property type="entry name" value="Ig-like_fold"/>
</dbReference>
<dbReference type="Pfam" id="PF13927">
    <property type="entry name" value="Ig_3"/>
    <property type="match status" value="2"/>
</dbReference>
<keyword evidence="10" id="KW-0732">Signal</keyword>
<dbReference type="SMART" id="SM00409">
    <property type="entry name" value="IG"/>
    <property type="match status" value="4"/>
</dbReference>
<dbReference type="SUPFAM" id="SSF48726">
    <property type="entry name" value="Immunoglobulin"/>
    <property type="match status" value="4"/>
</dbReference>
<keyword evidence="3" id="KW-0430">Lectin</keyword>
<dbReference type="Gene3D" id="2.60.40.10">
    <property type="entry name" value="Immunoglobulins"/>
    <property type="match status" value="4"/>
</dbReference>
<dbReference type="Pfam" id="PF08205">
    <property type="entry name" value="C2-set_2"/>
    <property type="match status" value="1"/>
</dbReference>
<evidence type="ECO:0000313" key="12">
    <source>
        <dbReference type="EMBL" id="KYO42505.1"/>
    </source>
</evidence>
<gene>
    <name evidence="12" type="primary">MAG</name>
    <name evidence="12" type="ORF">Y1Q_0020804</name>
</gene>
<feature type="transmembrane region" description="Helical" evidence="9">
    <location>
        <begin position="510"/>
        <end position="533"/>
    </location>
</feature>
<accession>A0A151P1H9</accession>
<evidence type="ECO:0000256" key="8">
    <source>
        <dbReference type="ARBA" id="ARBA00038361"/>
    </source>
</evidence>
<comment type="similarity">
    <text evidence="8">Belongs to the immunoglobulin superfamily. SIGLEC (sialic acid binding Ig-like lectin) family.</text>
</comment>
<dbReference type="InterPro" id="IPR036179">
    <property type="entry name" value="Ig-like_dom_sf"/>
</dbReference>
<dbReference type="GO" id="GO:0005886">
    <property type="term" value="C:plasma membrane"/>
    <property type="evidence" value="ECO:0007669"/>
    <property type="project" value="TreeGrafter"/>
</dbReference>
<keyword evidence="6 9" id="KW-0472">Membrane</keyword>
<evidence type="ECO:0000256" key="3">
    <source>
        <dbReference type="ARBA" id="ARBA00022734"/>
    </source>
</evidence>
<dbReference type="InterPro" id="IPR013162">
    <property type="entry name" value="CD80_C2-set"/>
</dbReference>
<dbReference type="FunFam" id="2.60.40.10:FF:000663">
    <property type="entry name" value="myelin-associated glycoprotein isoform X1"/>
    <property type="match status" value="1"/>
</dbReference>
<comment type="subcellular location">
    <subcellularLocation>
        <location evidence="1">Membrane</location>
        <topology evidence="1">Single-pass type I membrane protein</topology>
    </subcellularLocation>
</comment>
<dbReference type="PANTHER" id="PTHR12035">
    <property type="entry name" value="SIALIC ACID BINDING IMMUNOGLOBULIN-LIKE LECTIN"/>
    <property type="match status" value="1"/>
</dbReference>
<feature type="domain" description="Ig-like" evidence="11">
    <location>
        <begin position="326"/>
        <end position="408"/>
    </location>
</feature>
<comment type="caution">
    <text evidence="12">The sequence shown here is derived from an EMBL/GenBank/DDBJ whole genome shotgun (WGS) entry which is preliminary data.</text>
</comment>
<evidence type="ECO:0000256" key="10">
    <source>
        <dbReference type="SAM" id="SignalP"/>
    </source>
</evidence>
<dbReference type="EMBL" id="AKHW03001419">
    <property type="protein sequence ID" value="KYO42505.1"/>
    <property type="molecule type" value="Genomic_DNA"/>
</dbReference>
<feature type="domain" description="Ig-like" evidence="11">
    <location>
        <begin position="141"/>
        <end position="233"/>
    </location>
</feature>
<name>A0A151P1H9_ALLMI</name>
<feature type="domain" description="Ig-like" evidence="11">
    <location>
        <begin position="240"/>
        <end position="321"/>
    </location>
</feature>
<dbReference type="SMART" id="SM00408">
    <property type="entry name" value="IGc2"/>
    <property type="match status" value="2"/>
</dbReference>
<dbReference type="InterPro" id="IPR007110">
    <property type="entry name" value="Ig-like_dom"/>
</dbReference>
<evidence type="ECO:0000256" key="5">
    <source>
        <dbReference type="ARBA" id="ARBA00022989"/>
    </source>
</evidence>
<proteinExistence type="inferred from homology"/>
<organism evidence="12 13">
    <name type="scientific">Alligator mississippiensis</name>
    <name type="common">American alligator</name>
    <dbReference type="NCBI Taxonomy" id="8496"/>
    <lineage>
        <taxon>Eukaryota</taxon>
        <taxon>Metazoa</taxon>
        <taxon>Chordata</taxon>
        <taxon>Craniata</taxon>
        <taxon>Vertebrata</taxon>
        <taxon>Euteleostomi</taxon>
        <taxon>Archelosauria</taxon>
        <taxon>Archosauria</taxon>
        <taxon>Crocodylia</taxon>
        <taxon>Alligatoridae</taxon>
        <taxon>Alligatorinae</taxon>
        <taxon>Alligator</taxon>
    </lineage>
</organism>
<keyword evidence="7" id="KW-1015">Disulfide bond</keyword>
<dbReference type="InterPro" id="IPR003599">
    <property type="entry name" value="Ig_sub"/>
</dbReference>
<evidence type="ECO:0000256" key="7">
    <source>
        <dbReference type="ARBA" id="ARBA00023157"/>
    </source>
</evidence>
<dbReference type="PROSITE" id="PS50835">
    <property type="entry name" value="IG_LIKE"/>
    <property type="match status" value="3"/>
</dbReference>
<keyword evidence="5 9" id="KW-1133">Transmembrane helix</keyword>